<dbReference type="Proteomes" id="UP000829420">
    <property type="component" value="Plasmid pW1-a"/>
</dbReference>
<organism evidence="1 2">
    <name type="scientific">Moellerella wisconsensis</name>
    <dbReference type="NCBI Taxonomy" id="158849"/>
    <lineage>
        <taxon>Bacteria</taxon>
        <taxon>Pseudomonadati</taxon>
        <taxon>Pseudomonadota</taxon>
        <taxon>Gammaproteobacteria</taxon>
        <taxon>Enterobacterales</taxon>
        <taxon>Morganellaceae</taxon>
        <taxon>Moellerella</taxon>
    </lineage>
</organism>
<accession>A0ACD3YC57</accession>
<proteinExistence type="predicted"/>
<evidence type="ECO:0000313" key="2">
    <source>
        <dbReference type="Proteomes" id="UP000829420"/>
    </source>
</evidence>
<name>A0ACD3YC57_9GAMM</name>
<dbReference type="EMBL" id="CP093256">
    <property type="protein sequence ID" value="UNH40643.1"/>
    <property type="molecule type" value="Genomic_DNA"/>
</dbReference>
<geneLocation type="plasmid" evidence="1 2">
    <name>pW1-a</name>
</geneLocation>
<keyword evidence="2" id="KW-1185">Reference proteome</keyword>
<sequence>MTSKLCAKPPKGFGLAVLVLITCITIFLTIAFGWLIIEMFDWFNMFPYQHRGIDCVWIPEPGCLTIFSKPTALIPLFVFGVLGYLALVLITGIIFAAFESMTALSKTICGLAEKLDEAGARLLSTWFKK</sequence>
<gene>
    <name evidence="1" type="ORF">MNY70_17550</name>
</gene>
<evidence type="ECO:0000313" key="1">
    <source>
        <dbReference type="EMBL" id="UNH40643.1"/>
    </source>
</evidence>
<protein>
    <submittedName>
        <fullName evidence="1">Uncharacterized protein</fullName>
    </submittedName>
</protein>
<keyword evidence="1" id="KW-0614">Plasmid</keyword>
<reference evidence="1" key="1">
    <citation type="submission" date="2022-03" db="EMBL/GenBank/DDBJ databases">
        <title>ESBL-producing Moellerella wisconsensis and Escherichia marmotae isolated from wild game meat.</title>
        <authorList>
            <person name="Biggel M."/>
        </authorList>
    </citation>
    <scope>NUCLEOTIDE SEQUENCE</scope>
    <source>
        <strain evidence="1">W1</strain>
    </source>
</reference>